<protein>
    <submittedName>
        <fullName evidence="1">Putative HNHc nuclease</fullName>
    </submittedName>
</protein>
<evidence type="ECO:0000313" key="1">
    <source>
        <dbReference type="EMBL" id="DAF91659.1"/>
    </source>
</evidence>
<sequence length="230" mass="26722">MRTPTEVLQGRIVDYDERTAELVIRVPYRDWELMTKRQYKKCLVQPIDSRPLSDRQRKACYALIGEIADYTGEGKDPTKERMKLKYLMEDTQAMGETLFSLSNAPMSLVCGFQRFLVRFILDWDIPTRFPLLDMVDDVGDYLYHCLLAKKCCITGRPAQLHHIDRVGAGRDRTDIVHEGMEVLPLSPEMHQLAHTMPDSEFFERYHLPGGIVLDKTLCKVWRLKTKKKEG</sequence>
<name>A0A8S5UB57_9CAUD</name>
<proteinExistence type="predicted"/>
<organism evidence="1">
    <name type="scientific">Siphoviridae sp. ct8Cp41</name>
    <dbReference type="NCBI Taxonomy" id="2825358"/>
    <lineage>
        <taxon>Viruses</taxon>
        <taxon>Duplodnaviria</taxon>
        <taxon>Heunggongvirae</taxon>
        <taxon>Uroviricota</taxon>
        <taxon>Caudoviricetes</taxon>
    </lineage>
</organism>
<dbReference type="InterPro" id="IPR041242">
    <property type="entry name" value="HNHc_6"/>
</dbReference>
<accession>A0A8S5UB57</accession>
<dbReference type="EMBL" id="BK016059">
    <property type="protein sequence ID" value="DAF91659.1"/>
    <property type="molecule type" value="Genomic_DNA"/>
</dbReference>
<dbReference type="Pfam" id="PF16784">
    <property type="entry name" value="HNHc_6"/>
    <property type="match status" value="1"/>
</dbReference>
<reference evidence="1" key="1">
    <citation type="journal article" date="2021" name="Proc. Natl. Acad. Sci. U.S.A.">
        <title>A Catalog of Tens of Thousands of Viruses from Human Metagenomes Reveals Hidden Associations with Chronic Diseases.</title>
        <authorList>
            <person name="Tisza M.J."/>
            <person name="Buck C.B."/>
        </authorList>
    </citation>
    <scope>NUCLEOTIDE SEQUENCE</scope>
    <source>
        <strain evidence="1">Ct8Cp41</strain>
    </source>
</reference>